<dbReference type="STRING" id="316058.RPB_2943"/>
<reference evidence="2 3" key="1">
    <citation type="submission" date="2006-01" db="EMBL/GenBank/DDBJ databases">
        <title>Complete sequence of Rhodopseudomonas palustris HaA2.</title>
        <authorList>
            <consortium name="US DOE Joint Genome Institute"/>
            <person name="Copeland A."/>
            <person name="Lucas S."/>
            <person name="Lapidus A."/>
            <person name="Barry K."/>
            <person name="Detter J.C."/>
            <person name="Glavina T."/>
            <person name="Hammon N."/>
            <person name="Israni S."/>
            <person name="Pitluck S."/>
            <person name="Chain P."/>
            <person name="Malfatti S."/>
            <person name="Shin M."/>
            <person name="Vergez L."/>
            <person name="Schmutz J."/>
            <person name="Larimer F."/>
            <person name="Land M."/>
            <person name="Hauser L."/>
            <person name="Pelletier D.A."/>
            <person name="Kyrpides N."/>
            <person name="Anderson I."/>
            <person name="Oda Y."/>
            <person name="Harwood C.S."/>
            <person name="Richardson P."/>
        </authorList>
    </citation>
    <scope>NUCLEOTIDE SEQUENCE [LARGE SCALE GENOMIC DNA]</scope>
    <source>
        <strain evidence="2 3">HaA2</strain>
    </source>
</reference>
<dbReference type="EMBL" id="CP000250">
    <property type="protein sequence ID" value="ABD07645.1"/>
    <property type="molecule type" value="Genomic_DNA"/>
</dbReference>
<evidence type="ECO:0000256" key="1">
    <source>
        <dbReference type="SAM" id="SignalP"/>
    </source>
</evidence>
<feature type="chain" id="PRO_5004210800" description="LTXXQ motif family protein" evidence="1">
    <location>
        <begin position="26"/>
        <end position="152"/>
    </location>
</feature>
<keyword evidence="1" id="KW-0732">Signal</keyword>
<dbReference type="eggNOG" id="ENOG50344K2">
    <property type="taxonomic scope" value="Bacteria"/>
</dbReference>
<evidence type="ECO:0000313" key="3">
    <source>
        <dbReference type="Proteomes" id="UP000008809"/>
    </source>
</evidence>
<dbReference type="KEGG" id="rpb:RPB_2943"/>
<keyword evidence="3" id="KW-1185">Reference proteome</keyword>
<sequence>MRRTITSLAVAAVLIGSATIGPAMARDRSDRVELTASQLADHAAARAAQLKADLRLTPEQDKNWSGVQAELVNVWRKQGEQRQSWRNARANQASNVDLIEQMRKDGDSRIEHGNDLKKLADAAQPLYASLDDRQKRRFGEALFQRSRDRRSD</sequence>
<dbReference type="InterPro" id="IPR012899">
    <property type="entry name" value="LTXXQ"/>
</dbReference>
<proteinExistence type="predicted"/>
<name>Q2IVW5_RHOP2</name>
<gene>
    <name evidence="2" type="ordered locus">RPB_2943</name>
</gene>
<dbReference type="GO" id="GO:0042597">
    <property type="term" value="C:periplasmic space"/>
    <property type="evidence" value="ECO:0007669"/>
    <property type="project" value="InterPro"/>
</dbReference>
<organism evidence="2 3">
    <name type="scientific">Rhodopseudomonas palustris (strain HaA2)</name>
    <dbReference type="NCBI Taxonomy" id="316058"/>
    <lineage>
        <taxon>Bacteria</taxon>
        <taxon>Pseudomonadati</taxon>
        <taxon>Pseudomonadota</taxon>
        <taxon>Alphaproteobacteria</taxon>
        <taxon>Hyphomicrobiales</taxon>
        <taxon>Nitrobacteraceae</taxon>
        <taxon>Rhodopseudomonas</taxon>
    </lineage>
</organism>
<dbReference type="AlphaFoldDB" id="Q2IVW5"/>
<evidence type="ECO:0008006" key="4">
    <source>
        <dbReference type="Google" id="ProtNLM"/>
    </source>
</evidence>
<dbReference type="Proteomes" id="UP000008809">
    <property type="component" value="Chromosome"/>
</dbReference>
<dbReference type="Pfam" id="PF07813">
    <property type="entry name" value="LTXXQ"/>
    <property type="match status" value="1"/>
</dbReference>
<dbReference type="HOGENOM" id="CLU_105365_0_0_5"/>
<evidence type="ECO:0000313" key="2">
    <source>
        <dbReference type="EMBL" id="ABD07645.1"/>
    </source>
</evidence>
<dbReference type="OrthoDB" id="8448247at2"/>
<accession>Q2IVW5</accession>
<protein>
    <recommendedName>
        <fullName evidence="4">LTXXQ motif family protein</fullName>
    </recommendedName>
</protein>
<feature type="signal peptide" evidence="1">
    <location>
        <begin position="1"/>
        <end position="25"/>
    </location>
</feature>